<dbReference type="GO" id="GO:0009396">
    <property type="term" value="P:folic acid-containing compound biosynthetic process"/>
    <property type="evidence" value="ECO:0007669"/>
    <property type="project" value="InterPro"/>
</dbReference>
<dbReference type="RefSeq" id="WP_191618532.1">
    <property type="nucleotide sequence ID" value="NZ_JACYFG010000041.1"/>
</dbReference>
<evidence type="ECO:0000256" key="1">
    <source>
        <dbReference type="ARBA" id="ARBA00013139"/>
    </source>
</evidence>
<evidence type="ECO:0000256" key="2">
    <source>
        <dbReference type="ARBA" id="ARBA00022679"/>
    </source>
</evidence>
<feature type="domain" description="Chorismate-utilising enzyme C-terminal" evidence="3">
    <location>
        <begin position="167"/>
        <end position="420"/>
    </location>
</feature>
<dbReference type="InterPro" id="IPR015890">
    <property type="entry name" value="Chorismate_C"/>
</dbReference>
<evidence type="ECO:0000259" key="4">
    <source>
        <dbReference type="Pfam" id="PF04715"/>
    </source>
</evidence>
<reference evidence="5" key="1">
    <citation type="submission" date="2020-09" db="EMBL/GenBank/DDBJ databases">
        <title>Pelagicoccus enzymogenes sp. nov. with an EPS production, isolated from marine sediment.</title>
        <authorList>
            <person name="Feng X."/>
        </authorList>
    </citation>
    <scope>NUCLEOTIDE SEQUENCE</scope>
    <source>
        <strain evidence="5">NFK12</strain>
    </source>
</reference>
<feature type="domain" description="Anthranilate synthase component I N-terminal" evidence="4">
    <location>
        <begin position="10"/>
        <end position="126"/>
    </location>
</feature>
<keyword evidence="6" id="KW-1185">Reference proteome</keyword>
<name>A0A927FD00_9BACT</name>
<dbReference type="Pfam" id="PF00425">
    <property type="entry name" value="Chorismate_bind"/>
    <property type="match status" value="1"/>
</dbReference>
<evidence type="ECO:0000313" key="5">
    <source>
        <dbReference type="EMBL" id="MBD5781430.1"/>
    </source>
</evidence>
<organism evidence="5 6">
    <name type="scientific">Pelagicoccus enzymogenes</name>
    <dbReference type="NCBI Taxonomy" id="2773457"/>
    <lineage>
        <taxon>Bacteria</taxon>
        <taxon>Pseudomonadati</taxon>
        <taxon>Verrucomicrobiota</taxon>
        <taxon>Opitutia</taxon>
        <taxon>Puniceicoccales</taxon>
        <taxon>Pelagicoccaceae</taxon>
        <taxon>Pelagicoccus</taxon>
    </lineage>
</organism>
<dbReference type="GO" id="GO:0000162">
    <property type="term" value="P:L-tryptophan biosynthetic process"/>
    <property type="evidence" value="ECO:0007669"/>
    <property type="project" value="TreeGrafter"/>
</dbReference>
<dbReference type="EC" id="2.6.1.85" evidence="1"/>
<dbReference type="SUPFAM" id="SSF56322">
    <property type="entry name" value="ADC synthase"/>
    <property type="match status" value="1"/>
</dbReference>
<dbReference type="PRINTS" id="PR00095">
    <property type="entry name" value="ANTSNTHASEI"/>
</dbReference>
<accession>A0A927FD00</accession>
<keyword evidence="5" id="KW-0032">Aminotransferase</keyword>
<dbReference type="InterPro" id="IPR005802">
    <property type="entry name" value="ADC_synth_comp_1"/>
</dbReference>
<dbReference type="Gene3D" id="3.60.120.10">
    <property type="entry name" value="Anthranilate synthase"/>
    <property type="match status" value="1"/>
</dbReference>
<dbReference type="Pfam" id="PF04715">
    <property type="entry name" value="Anth_synt_I_N"/>
    <property type="match status" value="1"/>
</dbReference>
<dbReference type="NCBIfam" id="TIGR00553">
    <property type="entry name" value="pabB"/>
    <property type="match status" value="1"/>
</dbReference>
<dbReference type="GO" id="GO:0046820">
    <property type="term" value="F:4-amino-4-deoxychorismate synthase activity"/>
    <property type="evidence" value="ECO:0007669"/>
    <property type="project" value="UniProtKB-EC"/>
</dbReference>
<protein>
    <recommendedName>
        <fullName evidence="1">aminodeoxychorismate synthase</fullName>
        <ecNumber evidence="1">2.6.1.85</ecNumber>
    </recommendedName>
</protein>
<dbReference type="InterPro" id="IPR019999">
    <property type="entry name" value="Anth_synth_I-like"/>
</dbReference>
<gene>
    <name evidence="5" type="primary">pabB</name>
    <name evidence="5" type="ORF">IEN85_18155</name>
</gene>
<dbReference type="InterPro" id="IPR005801">
    <property type="entry name" value="ADC_synthase"/>
</dbReference>
<keyword evidence="2 5" id="KW-0808">Transferase</keyword>
<evidence type="ECO:0000259" key="3">
    <source>
        <dbReference type="Pfam" id="PF00425"/>
    </source>
</evidence>
<dbReference type="InterPro" id="IPR006805">
    <property type="entry name" value="Anth_synth_I_N"/>
</dbReference>
<proteinExistence type="predicted"/>
<dbReference type="PANTHER" id="PTHR11236:SF50">
    <property type="entry name" value="AMINODEOXYCHORISMATE SYNTHASE COMPONENT 1"/>
    <property type="match status" value="1"/>
</dbReference>
<comment type="caution">
    <text evidence="5">The sequence shown here is derived from an EMBL/GenBank/DDBJ whole genome shotgun (WGS) entry which is preliminary data.</text>
</comment>
<sequence>MERKLDVPFDPIAAARKVSRLPGVSFLYSGLRAYGLGRYSILAANPLKVVSSTGFQAIEEELKQLRSIEKGRLPFYGGPIGYLSYDAGRCLEMSQLKPSSGAYPDNRFAVYDGALVFDHEREETWLVSLQDEPSESLMSFCRRAFSGQRVDGNSFRLTSRLHSNFGKDEYLDAVEAVRSKIRSGDVYQVNLSQRFEADCEGDPFELFLELAERSPAPYAAYLDFGDEQIVSSSPERFLQIIDGQATTRPIKGTCSAGASEMEAAGNARDLENSEKDRSELLMIVDLERNDLGRVCEPGSVRVDDLFRLERYATVIHQTADVSGRLETGRTALDCVKAMFPGGSITGAPKIRAMQVIDELERGERGVYTGSIGYFDASGNVDLNIAIRTLRIAAGRLSFQVGGGIVWDSDPASEYDETLLKAKAMVNALGGSLDG</sequence>
<dbReference type="Proteomes" id="UP000622317">
    <property type="component" value="Unassembled WGS sequence"/>
</dbReference>
<dbReference type="PANTHER" id="PTHR11236">
    <property type="entry name" value="AMINOBENZOATE/ANTHRANILATE SYNTHASE"/>
    <property type="match status" value="1"/>
</dbReference>
<dbReference type="AlphaFoldDB" id="A0A927FD00"/>
<dbReference type="EMBL" id="JACYFG010000041">
    <property type="protein sequence ID" value="MBD5781430.1"/>
    <property type="molecule type" value="Genomic_DNA"/>
</dbReference>
<evidence type="ECO:0000313" key="6">
    <source>
        <dbReference type="Proteomes" id="UP000622317"/>
    </source>
</evidence>